<evidence type="ECO:0000313" key="2">
    <source>
        <dbReference type="EMBL" id="GJT39397.1"/>
    </source>
</evidence>
<dbReference type="EMBL" id="BQNB010015383">
    <property type="protein sequence ID" value="GJT39397.1"/>
    <property type="molecule type" value="Genomic_DNA"/>
</dbReference>
<reference evidence="2" key="2">
    <citation type="submission" date="2022-01" db="EMBL/GenBank/DDBJ databases">
        <authorList>
            <person name="Yamashiro T."/>
            <person name="Shiraishi A."/>
            <person name="Satake H."/>
            <person name="Nakayama K."/>
        </authorList>
    </citation>
    <scope>NUCLEOTIDE SEQUENCE</scope>
</reference>
<evidence type="ECO:0008006" key="4">
    <source>
        <dbReference type="Google" id="ProtNLM"/>
    </source>
</evidence>
<feature type="region of interest" description="Disordered" evidence="1">
    <location>
        <begin position="211"/>
        <end position="272"/>
    </location>
</feature>
<feature type="compositionally biased region" description="Basic and acidic residues" evidence="1">
    <location>
        <begin position="320"/>
        <end position="332"/>
    </location>
</feature>
<protein>
    <recommendedName>
        <fullName evidence="4">DUF4378 domain-containing protein</fullName>
    </recommendedName>
</protein>
<feature type="compositionally biased region" description="Basic and acidic residues" evidence="1">
    <location>
        <begin position="232"/>
        <end position="258"/>
    </location>
</feature>
<dbReference type="InterPro" id="IPR044976">
    <property type="entry name" value="FIPS5/FIPS3-like"/>
</dbReference>
<dbReference type="PANTHER" id="PTHR36884:SF1">
    <property type="entry name" value="FIP1[V]-LIKE PROTEIN"/>
    <property type="match status" value="1"/>
</dbReference>
<evidence type="ECO:0000256" key="1">
    <source>
        <dbReference type="SAM" id="MobiDB-lite"/>
    </source>
</evidence>
<sequence>MITDGEKRWKDIFAENVKSYRGSENKQGISELFYLFIEKWVARKYEMLKEPLKPLWIEEPFGEELKNLAKSIQEDVQLQRIQSVFKKTYKAILRGRMADIVKNLVIEDLVEVLNESKRDTIAMPSVVGQKSDMDDANGKSRFHVLGLDCYLSMTMRIRKCQEACFASATQPTSKRASQPFLRLQSPLLQGAYEWDCQWGIIKEEGTWQWDGGTSTNFMPTKRRRTSRSPYSAHDESIQDKELADSQKEGSPDNAEVKHSSSTSRLSLGTQEFSQNDAIEDKVVRDDIAVDTTTTTTIFKDEKQARTMKNPKGISRTTRFSVEKVDNGEDPKAARSRNHHKSDRHREWDSNSAYHPKSEGFHRRSGRESEGACNMKDPLTTCPKGTKRKTFGRTMSVLREGCRGTHISSGIHEKRIKEGVEKQRDRNEWKERVRSGRAVEDKTWIGHSRLKEDYRGEKIIESREKQGRRDRIKNESFSRHAGREDAYSHGNRVIDDERRSRYERVYTDSGMERVQEKKHKENIKKAREHDSVSHSSLAPSKKNREDHSIQRSDRMMVERENGGQNHRNRQSSRKHREDVPSEDEDSKRGRSKLERWTSHKDIDLSAGVNSSASHNVDETDRYEDVDPIKPLDQSSKPQEIHENFNSNPKSLVEENGEPQ</sequence>
<gene>
    <name evidence="2" type="ORF">Tco_0939262</name>
</gene>
<feature type="compositionally biased region" description="Basic and acidic residues" evidence="1">
    <location>
        <begin position="541"/>
        <end position="560"/>
    </location>
</feature>
<feature type="compositionally biased region" description="Basic and acidic residues" evidence="1">
    <location>
        <begin position="574"/>
        <end position="602"/>
    </location>
</feature>
<feature type="region of interest" description="Disordered" evidence="1">
    <location>
        <begin position="459"/>
        <end position="658"/>
    </location>
</feature>
<organism evidence="2 3">
    <name type="scientific">Tanacetum coccineum</name>
    <dbReference type="NCBI Taxonomy" id="301880"/>
    <lineage>
        <taxon>Eukaryota</taxon>
        <taxon>Viridiplantae</taxon>
        <taxon>Streptophyta</taxon>
        <taxon>Embryophyta</taxon>
        <taxon>Tracheophyta</taxon>
        <taxon>Spermatophyta</taxon>
        <taxon>Magnoliopsida</taxon>
        <taxon>eudicotyledons</taxon>
        <taxon>Gunneridae</taxon>
        <taxon>Pentapetalae</taxon>
        <taxon>asterids</taxon>
        <taxon>campanulids</taxon>
        <taxon>Asterales</taxon>
        <taxon>Asteraceae</taxon>
        <taxon>Asteroideae</taxon>
        <taxon>Anthemideae</taxon>
        <taxon>Anthemidinae</taxon>
        <taxon>Tanacetum</taxon>
    </lineage>
</organism>
<evidence type="ECO:0000313" key="3">
    <source>
        <dbReference type="Proteomes" id="UP001151760"/>
    </source>
</evidence>
<feature type="compositionally biased region" description="Basic and acidic residues" evidence="1">
    <location>
        <begin position="614"/>
        <end position="628"/>
    </location>
</feature>
<comment type="caution">
    <text evidence="2">The sequence shown here is derived from an EMBL/GenBank/DDBJ whole genome shotgun (WGS) entry which is preliminary data.</text>
</comment>
<dbReference type="PANTHER" id="PTHR36884">
    <property type="entry name" value="FIP1[III]-LIKE PROTEIN"/>
    <property type="match status" value="1"/>
</dbReference>
<reference evidence="2" key="1">
    <citation type="journal article" date="2022" name="Int. J. Mol. Sci.">
        <title>Draft Genome of Tanacetum Coccineum: Genomic Comparison of Closely Related Tanacetum-Family Plants.</title>
        <authorList>
            <person name="Yamashiro T."/>
            <person name="Shiraishi A."/>
            <person name="Nakayama K."/>
            <person name="Satake H."/>
        </authorList>
    </citation>
    <scope>NUCLEOTIDE SEQUENCE</scope>
</reference>
<feature type="compositionally biased region" description="Basic residues" evidence="1">
    <location>
        <begin position="333"/>
        <end position="342"/>
    </location>
</feature>
<feature type="compositionally biased region" description="Basic and acidic residues" evidence="1">
    <location>
        <begin position="459"/>
        <end position="531"/>
    </location>
</feature>
<proteinExistence type="predicted"/>
<feature type="region of interest" description="Disordered" evidence="1">
    <location>
        <begin position="301"/>
        <end position="387"/>
    </location>
</feature>
<feature type="compositionally biased region" description="Polar residues" evidence="1">
    <location>
        <begin position="259"/>
        <end position="272"/>
    </location>
</feature>
<accession>A0ABQ5DKD5</accession>
<keyword evidence="3" id="KW-1185">Reference proteome</keyword>
<name>A0ABQ5DKD5_9ASTR</name>
<feature type="compositionally biased region" description="Basic and acidic residues" evidence="1">
    <location>
        <begin position="355"/>
        <end position="369"/>
    </location>
</feature>
<feature type="compositionally biased region" description="Polar residues" evidence="1">
    <location>
        <begin position="631"/>
        <end position="648"/>
    </location>
</feature>
<dbReference type="Proteomes" id="UP001151760">
    <property type="component" value="Unassembled WGS sequence"/>
</dbReference>